<comment type="caution">
    <text evidence="1">The sequence shown here is derived from an EMBL/GenBank/DDBJ whole genome shotgun (WGS) entry which is preliminary data.</text>
</comment>
<organism evidence="1 2">
    <name type="scientific">Sphingomonas parva</name>
    <dbReference type="NCBI Taxonomy" id="2555898"/>
    <lineage>
        <taxon>Bacteria</taxon>
        <taxon>Pseudomonadati</taxon>
        <taxon>Pseudomonadota</taxon>
        <taxon>Alphaproteobacteria</taxon>
        <taxon>Sphingomonadales</taxon>
        <taxon>Sphingomonadaceae</taxon>
        <taxon>Sphingomonas</taxon>
    </lineage>
</organism>
<dbReference type="Proteomes" id="UP000298213">
    <property type="component" value="Unassembled WGS sequence"/>
</dbReference>
<evidence type="ECO:0000313" key="2">
    <source>
        <dbReference type="Proteomes" id="UP000298213"/>
    </source>
</evidence>
<protein>
    <submittedName>
        <fullName evidence="1">Multidrug transporter</fullName>
    </submittedName>
</protein>
<evidence type="ECO:0000313" key="1">
    <source>
        <dbReference type="EMBL" id="TFI56584.1"/>
    </source>
</evidence>
<dbReference type="InterPro" id="IPR010836">
    <property type="entry name" value="SapC"/>
</dbReference>
<accession>A0A4Y8ZKU0</accession>
<dbReference type="OrthoDB" id="9806524at2"/>
<proteinExistence type="predicted"/>
<dbReference type="EMBL" id="SPDV01000068">
    <property type="protein sequence ID" value="TFI56584.1"/>
    <property type="molecule type" value="Genomic_DNA"/>
</dbReference>
<dbReference type="RefSeq" id="WP_135090214.1">
    <property type="nucleotide sequence ID" value="NZ_SPDV01000068.1"/>
</dbReference>
<dbReference type="AlphaFoldDB" id="A0A4Y8ZKU0"/>
<gene>
    <name evidence="1" type="ORF">E2493_19455</name>
</gene>
<sequence>MATQPPANTLPLFYGGLEPLSSNQHANYKSRSAQKAPFLAQTHAVPLTIDEFVASQRFFPIVFSSGENPVPLALMGLNEGVNVFVEEDGSLRGEIYVPAYIRRYPFMLARLRPDAEELSLCFDPGSELVGEFDEGNVLFEDGKPSETTNAILKFCEEFEMAAQRTASFVAELKSMDLLMEGEVSIQPTGSEQPFIYRGFQMVNEEKLRELRGDELRKMNQNGMLPLVMAHLFSMALMRELFGRQVQQGKGPQLPAGAGAAAA</sequence>
<keyword evidence="2" id="KW-1185">Reference proteome</keyword>
<name>A0A4Y8ZKU0_9SPHN</name>
<reference evidence="1 2" key="1">
    <citation type="submission" date="2019-03" db="EMBL/GenBank/DDBJ databases">
        <title>Genome sequence of Sphingomonas sp. 17J27-24.</title>
        <authorList>
            <person name="Kim M."/>
            <person name="Maeng S."/>
            <person name="Sathiyaraj S."/>
        </authorList>
    </citation>
    <scope>NUCLEOTIDE SEQUENCE [LARGE SCALE GENOMIC DNA]</scope>
    <source>
        <strain evidence="1 2">17J27-24</strain>
    </source>
</reference>
<dbReference type="Pfam" id="PF07277">
    <property type="entry name" value="SapC"/>
    <property type="match status" value="1"/>
</dbReference>